<dbReference type="SUPFAM" id="SSF46955">
    <property type="entry name" value="Putative DNA-binding domain"/>
    <property type="match status" value="1"/>
</dbReference>
<dbReference type="GO" id="GO:0006355">
    <property type="term" value="P:regulation of DNA-templated transcription"/>
    <property type="evidence" value="ECO:0007669"/>
    <property type="project" value="InterPro"/>
</dbReference>
<dbReference type="Proteomes" id="UP000177043">
    <property type="component" value="Unassembled WGS sequence"/>
</dbReference>
<dbReference type="EMBL" id="MHTJ01000003">
    <property type="protein sequence ID" value="OHA58491.1"/>
    <property type="molecule type" value="Genomic_DNA"/>
</dbReference>
<organism evidence="2 3">
    <name type="scientific">Candidatus Vogelbacteria bacterium RIFOXYD1_FULL_44_32</name>
    <dbReference type="NCBI Taxonomy" id="1802438"/>
    <lineage>
        <taxon>Bacteria</taxon>
        <taxon>Candidatus Vogeliibacteriota</taxon>
    </lineage>
</organism>
<dbReference type="InterPro" id="IPR009061">
    <property type="entry name" value="DNA-bd_dom_put_sf"/>
</dbReference>
<name>A0A1G2QET3_9BACT</name>
<evidence type="ECO:0000313" key="3">
    <source>
        <dbReference type="Proteomes" id="UP000177043"/>
    </source>
</evidence>
<evidence type="ECO:0000313" key="2">
    <source>
        <dbReference type="EMBL" id="OHA58491.1"/>
    </source>
</evidence>
<dbReference type="STRING" id="1802438.A2571_01800"/>
<proteinExistence type="predicted"/>
<dbReference type="GO" id="GO:0003677">
    <property type="term" value="F:DNA binding"/>
    <property type="evidence" value="ECO:0007669"/>
    <property type="project" value="InterPro"/>
</dbReference>
<dbReference type="PROSITE" id="PS50937">
    <property type="entry name" value="HTH_MERR_2"/>
    <property type="match status" value="1"/>
</dbReference>
<evidence type="ECO:0000259" key="1">
    <source>
        <dbReference type="PROSITE" id="PS50937"/>
    </source>
</evidence>
<gene>
    <name evidence="2" type="ORF">A2571_01800</name>
</gene>
<sequence length="79" mass="8902">MKTSANKSQNTRHPQYLSVKEVAELLNKCSSTIRAWDKNGVLKARRQPNTNYRLYEASAVAQLAATLGQTKKSKRELLP</sequence>
<dbReference type="InterPro" id="IPR000551">
    <property type="entry name" value="MerR-type_HTH_dom"/>
</dbReference>
<reference evidence="2 3" key="1">
    <citation type="journal article" date="2016" name="Nat. Commun.">
        <title>Thousands of microbial genomes shed light on interconnected biogeochemical processes in an aquifer system.</title>
        <authorList>
            <person name="Anantharaman K."/>
            <person name="Brown C.T."/>
            <person name="Hug L.A."/>
            <person name="Sharon I."/>
            <person name="Castelle C.J."/>
            <person name="Probst A.J."/>
            <person name="Thomas B.C."/>
            <person name="Singh A."/>
            <person name="Wilkins M.J."/>
            <person name="Karaoz U."/>
            <person name="Brodie E.L."/>
            <person name="Williams K.H."/>
            <person name="Hubbard S.S."/>
            <person name="Banfield J.F."/>
        </authorList>
    </citation>
    <scope>NUCLEOTIDE SEQUENCE [LARGE SCALE GENOMIC DNA]</scope>
</reference>
<dbReference type="Pfam" id="PF13411">
    <property type="entry name" value="MerR_1"/>
    <property type="match status" value="1"/>
</dbReference>
<accession>A0A1G2QET3</accession>
<comment type="caution">
    <text evidence="2">The sequence shown here is derived from an EMBL/GenBank/DDBJ whole genome shotgun (WGS) entry which is preliminary data.</text>
</comment>
<feature type="domain" description="HTH merR-type" evidence="1">
    <location>
        <begin position="16"/>
        <end position="60"/>
    </location>
</feature>
<protein>
    <recommendedName>
        <fullName evidence="1">HTH merR-type domain-containing protein</fullName>
    </recommendedName>
</protein>
<dbReference type="AlphaFoldDB" id="A0A1G2QET3"/>
<dbReference type="Gene3D" id="1.10.1660.10">
    <property type="match status" value="1"/>
</dbReference>